<dbReference type="GO" id="GO:0042254">
    <property type="term" value="P:ribosome biogenesis"/>
    <property type="evidence" value="ECO:0007669"/>
    <property type="project" value="InterPro"/>
</dbReference>
<evidence type="ECO:0000256" key="1">
    <source>
        <dbReference type="ARBA" id="ARBA00006643"/>
    </source>
</evidence>
<dbReference type="Pfam" id="PF01535">
    <property type="entry name" value="PPR"/>
    <property type="match status" value="6"/>
</dbReference>
<dbReference type="GO" id="GO:0005634">
    <property type="term" value="C:nucleus"/>
    <property type="evidence" value="ECO:0007669"/>
    <property type="project" value="InterPro"/>
</dbReference>
<dbReference type="Pfam" id="PF13041">
    <property type="entry name" value="PPR_2"/>
    <property type="match status" value="2"/>
</dbReference>
<evidence type="ECO:0000313" key="7">
    <source>
        <dbReference type="Proteomes" id="UP000236291"/>
    </source>
</evidence>
<reference evidence="6 7" key="2">
    <citation type="journal article" date="2017" name="Front. Plant Sci.">
        <title>Gene Classification and Mining of Molecular Markers Useful in Red Clover (Trifolium pratense) Breeding.</title>
        <authorList>
            <person name="Istvanek J."/>
            <person name="Dluhosova J."/>
            <person name="Dluhos P."/>
            <person name="Patkova L."/>
            <person name="Nedelnik J."/>
            <person name="Repkova J."/>
        </authorList>
    </citation>
    <scope>NUCLEOTIDE SEQUENCE [LARGE SCALE GENOMIC DNA]</scope>
    <source>
        <strain evidence="7">cv. Tatra</strain>
        <tissue evidence="6">Young leaves</tissue>
    </source>
</reference>
<name>A0A2K3NXG7_TRIPR</name>
<dbReference type="InterPro" id="IPR012948">
    <property type="entry name" value="AARP2CN"/>
</dbReference>
<dbReference type="InterPro" id="IPR011990">
    <property type="entry name" value="TPR-like_helical_dom_sf"/>
</dbReference>
<dbReference type="STRING" id="57577.A0A2K3NXG7"/>
<feature type="repeat" description="PPR" evidence="3">
    <location>
        <begin position="237"/>
        <end position="267"/>
    </location>
</feature>
<evidence type="ECO:0000259" key="5">
    <source>
        <dbReference type="SMART" id="SM00785"/>
    </source>
</evidence>
<evidence type="ECO:0000256" key="3">
    <source>
        <dbReference type="PROSITE-ProRule" id="PRU00708"/>
    </source>
</evidence>
<organism evidence="6 7">
    <name type="scientific">Trifolium pratense</name>
    <name type="common">Red clover</name>
    <dbReference type="NCBI Taxonomy" id="57577"/>
    <lineage>
        <taxon>Eukaryota</taxon>
        <taxon>Viridiplantae</taxon>
        <taxon>Streptophyta</taxon>
        <taxon>Embryophyta</taxon>
        <taxon>Tracheophyta</taxon>
        <taxon>Spermatophyta</taxon>
        <taxon>Magnoliopsida</taxon>
        <taxon>eudicotyledons</taxon>
        <taxon>Gunneridae</taxon>
        <taxon>Pentapetalae</taxon>
        <taxon>rosids</taxon>
        <taxon>fabids</taxon>
        <taxon>Fabales</taxon>
        <taxon>Fabaceae</taxon>
        <taxon>Papilionoideae</taxon>
        <taxon>50 kb inversion clade</taxon>
        <taxon>NPAAA clade</taxon>
        <taxon>Hologalegina</taxon>
        <taxon>IRL clade</taxon>
        <taxon>Trifolieae</taxon>
        <taxon>Trifolium</taxon>
    </lineage>
</organism>
<evidence type="ECO:0000256" key="4">
    <source>
        <dbReference type="SAM" id="MobiDB-lite"/>
    </source>
</evidence>
<feature type="repeat" description="PPR" evidence="3">
    <location>
        <begin position="268"/>
        <end position="298"/>
    </location>
</feature>
<dbReference type="FunFam" id="1.25.40.10:FF:001050">
    <property type="entry name" value="Pentatricopeptide repeat-containing protein At2g33760"/>
    <property type="match status" value="1"/>
</dbReference>
<dbReference type="AlphaFoldDB" id="A0A2K3NXG7"/>
<feature type="repeat" description="PPR" evidence="3">
    <location>
        <begin position="82"/>
        <end position="116"/>
    </location>
</feature>
<evidence type="ECO:0000313" key="6">
    <source>
        <dbReference type="EMBL" id="PNY07713.1"/>
    </source>
</evidence>
<dbReference type="InterPro" id="IPR032867">
    <property type="entry name" value="DYW_dom"/>
</dbReference>
<comment type="similarity">
    <text evidence="1">Belongs to the PPR family. PCMP-H subfamily.</text>
</comment>
<dbReference type="GO" id="GO:0008270">
    <property type="term" value="F:zinc ion binding"/>
    <property type="evidence" value="ECO:0007669"/>
    <property type="project" value="InterPro"/>
</dbReference>
<proteinExistence type="inferred from homology"/>
<dbReference type="InterPro" id="IPR002885">
    <property type="entry name" value="PPR_rpt"/>
</dbReference>
<dbReference type="Proteomes" id="UP000236291">
    <property type="component" value="Unassembled WGS sequence"/>
</dbReference>
<dbReference type="EMBL" id="ASHM01002052">
    <property type="protein sequence ID" value="PNY07713.1"/>
    <property type="molecule type" value="Genomic_DNA"/>
</dbReference>
<dbReference type="FunFam" id="1.25.40.10:FF:000316">
    <property type="entry name" value="Pentatricopeptide repeat-containing protein"/>
    <property type="match status" value="1"/>
</dbReference>
<protein>
    <submittedName>
        <fullName evidence="6">Pentatricopeptide repeat-containing protein at4g02750-like protein</fullName>
    </submittedName>
</protein>
<dbReference type="Pfam" id="PF20431">
    <property type="entry name" value="E_motif"/>
    <property type="match status" value="1"/>
</dbReference>
<feature type="domain" description="AARP2CN" evidence="5">
    <location>
        <begin position="940"/>
        <end position="1020"/>
    </location>
</feature>
<dbReference type="PANTHER" id="PTHR47926:SF433">
    <property type="entry name" value="PENTATRICOPEPTIDE REPEAT-CONTAINING PROTEIN"/>
    <property type="match status" value="1"/>
</dbReference>
<dbReference type="InterPro" id="IPR046960">
    <property type="entry name" value="PPR_At4g14850-like_plant"/>
</dbReference>
<dbReference type="PANTHER" id="PTHR47926">
    <property type="entry name" value="PENTATRICOPEPTIDE REPEAT-CONTAINING PROTEIN"/>
    <property type="match status" value="1"/>
</dbReference>
<gene>
    <name evidence="6" type="ORF">L195_g004215</name>
</gene>
<keyword evidence="2" id="KW-0677">Repeat</keyword>
<reference evidence="6 7" key="1">
    <citation type="journal article" date="2014" name="Am. J. Bot.">
        <title>Genome assembly and annotation for red clover (Trifolium pratense; Fabaceae).</title>
        <authorList>
            <person name="Istvanek J."/>
            <person name="Jaros M."/>
            <person name="Krenek A."/>
            <person name="Repkova J."/>
        </authorList>
    </citation>
    <scope>NUCLEOTIDE SEQUENCE [LARGE SCALE GENOMIC DNA]</scope>
    <source>
        <strain evidence="7">cv. Tatra</strain>
        <tissue evidence="6">Young leaves</tissue>
    </source>
</reference>
<dbReference type="PROSITE" id="PS51375">
    <property type="entry name" value="PPR"/>
    <property type="match status" value="8"/>
</dbReference>
<dbReference type="Pfam" id="PF08142">
    <property type="entry name" value="AARP2CN"/>
    <property type="match status" value="1"/>
</dbReference>
<dbReference type="GO" id="GO:0048731">
    <property type="term" value="P:system development"/>
    <property type="evidence" value="ECO:0007669"/>
    <property type="project" value="UniProtKB-ARBA"/>
</dbReference>
<dbReference type="GO" id="GO:0009451">
    <property type="term" value="P:RNA modification"/>
    <property type="evidence" value="ECO:0007669"/>
    <property type="project" value="InterPro"/>
</dbReference>
<feature type="repeat" description="PPR" evidence="3">
    <location>
        <begin position="502"/>
        <end position="532"/>
    </location>
</feature>
<dbReference type="GO" id="GO:0003723">
    <property type="term" value="F:RNA binding"/>
    <property type="evidence" value="ECO:0007669"/>
    <property type="project" value="InterPro"/>
</dbReference>
<dbReference type="Gene3D" id="1.25.40.10">
    <property type="entry name" value="Tetratricopeptide repeat domain"/>
    <property type="match status" value="5"/>
</dbReference>
<dbReference type="FunFam" id="1.25.40.10:FF:000449">
    <property type="entry name" value="Pentatricopeptide repeat-containing protein mitochondrial"/>
    <property type="match status" value="1"/>
</dbReference>
<dbReference type="NCBIfam" id="TIGR00756">
    <property type="entry name" value="PPR"/>
    <property type="match status" value="11"/>
</dbReference>
<dbReference type="SMART" id="SM00785">
    <property type="entry name" value="AARP2CN"/>
    <property type="match status" value="1"/>
</dbReference>
<dbReference type="Pfam" id="PF12854">
    <property type="entry name" value="PPR_1"/>
    <property type="match status" value="2"/>
</dbReference>
<dbReference type="FunFam" id="1.25.40.10:FF:000125">
    <property type="entry name" value="Pentatricopeptide repeat-containing protein"/>
    <property type="match status" value="2"/>
</dbReference>
<feature type="region of interest" description="Disordered" evidence="4">
    <location>
        <begin position="1031"/>
        <end position="1132"/>
    </location>
</feature>
<dbReference type="ExpressionAtlas" id="A0A2K3NXG7">
    <property type="expression patterns" value="baseline"/>
</dbReference>
<dbReference type="InterPro" id="IPR046848">
    <property type="entry name" value="E_motif"/>
</dbReference>
<comment type="caution">
    <text evidence="6">The sequence shown here is derived from an EMBL/GenBank/DDBJ whole genome shotgun (WGS) entry which is preliminary data.</text>
</comment>
<dbReference type="Pfam" id="PF14432">
    <property type="entry name" value="DYW_deaminase"/>
    <property type="match status" value="1"/>
</dbReference>
<feature type="compositionally biased region" description="Acidic residues" evidence="4">
    <location>
        <begin position="1106"/>
        <end position="1121"/>
    </location>
</feature>
<feature type="repeat" description="PPR" evidence="3">
    <location>
        <begin position="299"/>
        <end position="333"/>
    </location>
</feature>
<accession>A0A2K3NXG7</accession>
<evidence type="ECO:0000256" key="2">
    <source>
        <dbReference type="ARBA" id="ARBA00022737"/>
    </source>
</evidence>
<feature type="repeat" description="PPR" evidence="3">
    <location>
        <begin position="431"/>
        <end position="465"/>
    </location>
</feature>
<feature type="repeat" description="PPR" evidence="3">
    <location>
        <begin position="206"/>
        <end position="236"/>
    </location>
</feature>
<feature type="repeat" description="PPR" evidence="3">
    <location>
        <begin position="144"/>
        <end position="178"/>
    </location>
</feature>
<sequence>MISSITTKFDHALQTIRGNHNLRQLHDCSFQVQHASPTPPKPQIIIDRDPHIVQYTKSISTHMRNGHCHLALRLFNDMPYRNLFSWNLMLAGYVKNRRLADARNLFDLMPQRDVVSWNTMLSGYVRSGCVDEAKLVFYNMPHKDSISWNGLLAVYVQNGRLEEARRLFELKSDWKLISWNCLMGGYVKRKMLGDARQLFDRMPVRDVISWNTMISGYAQDGDLSQARTLFEESPVRDVFTWTSMVYGYAQNGMLDEARRVFDEMPAKREMTYNVMIAGYVQYKEMDMARELFEAMTCRNVGSWNIMISGYGQNGNIAQARKLFDMMPQRDCVSWATIIASYAQTGHLEEAMDMLVEMKRDGESLNRSTFCCALSTCADMTSLVLGQQVHGQVVKTGYDNGCLVGNALLEMYCKCGSIGEAYNVFERIQQKDIISWNTMLAGYARHGFGRQALLMFDSMKISGFKPDEITMVGVLSACSHTGLTDRGTEYFYSMNKDYGITPNSKHYNCMIDLLGRAGRLGEAYNLMRNMPFEPDAATWGALLGASRIHGNTELGEKAAEMVFSMEPHNTGMYVLLSNLYAALGKWVDVGKLRLKMRQLGIQKIPGYSWVEVQNKIHTFTVGDCFHPEKDRIYAYIEELDLKLKREGHVSLVKLVLHDVEEEEKKQMLKYHSEKLAVAFGILTIPAGRPIRVMKNLRDTTISGGQWIIGDGKSILFWSERWLPSVNIALKSSPAAYSGRVALAFVHDFVNAADQWDVSRLMDFIPSWLRRRLERLRPLLDSLEEAWHWTGHPRERMFMWKNLHHGLPTNSLCACGEELESRMLQDCSVVKPVWYSFRTCLSQNFFDQGVNEWVECNIATKVADLLVFVASAKQTDSHYIDSFGDQCLSVFRSLGLPTTVLFVRDLPTDLKQRNEQKKTCSSTLASEFPEDCKCYPADTKDDLHKFLRLFKEQRLIVPHWRTHRSYLMAHKVDVVCDGISSDKCTLLLTGYLRGRNFSVNQQVHVSGAGDFRLCKIEVIRSLVADPQNQAVVVENDEEQTPPPEADTSTADDDQQQKKRKRKLPPGTSEYQTPPPEADTSTADEVQQQKKRKRKPPHGTSEYQAAWYEYDDFNEEKLDDDSEKETDNVSMTVSF</sequence>